<dbReference type="GO" id="GO:0003677">
    <property type="term" value="F:DNA binding"/>
    <property type="evidence" value="ECO:0007669"/>
    <property type="project" value="UniProtKB-KW"/>
</dbReference>
<accession>A0A841HHS9</accession>
<evidence type="ECO:0000313" key="2">
    <source>
        <dbReference type="Proteomes" id="UP000588068"/>
    </source>
</evidence>
<organism evidence="1 2">
    <name type="scientific">Povalibacter uvarum</name>
    <dbReference type="NCBI Taxonomy" id="732238"/>
    <lineage>
        <taxon>Bacteria</taxon>
        <taxon>Pseudomonadati</taxon>
        <taxon>Pseudomonadota</taxon>
        <taxon>Gammaproteobacteria</taxon>
        <taxon>Steroidobacterales</taxon>
        <taxon>Steroidobacteraceae</taxon>
        <taxon>Povalibacter</taxon>
    </lineage>
</organism>
<keyword evidence="2" id="KW-1185">Reference proteome</keyword>
<sequence>MWLHTHRIETALKKFFDHRIQPSQRHLLRKSAAEARRDNATAREAAAGLMESIIFDAADAAEPQFAAFVKAKIDRWIDAMQAKSLTRDNAMRVARVYAYMRGVSAAQASAFARRTIYEWMESGFLSEDGTHAFGDDLRHALAFRFRFEDLEGGPEQPA</sequence>
<reference evidence="1 2" key="1">
    <citation type="submission" date="2020-08" db="EMBL/GenBank/DDBJ databases">
        <title>Genomic Encyclopedia of Type Strains, Phase IV (KMG-IV): sequencing the most valuable type-strain genomes for metagenomic binning, comparative biology and taxonomic classification.</title>
        <authorList>
            <person name="Goeker M."/>
        </authorList>
    </citation>
    <scope>NUCLEOTIDE SEQUENCE [LARGE SCALE GENOMIC DNA]</scope>
    <source>
        <strain evidence="1 2">DSM 26723</strain>
    </source>
</reference>
<gene>
    <name evidence="1" type="ORF">HNQ60_001089</name>
</gene>
<proteinExistence type="predicted"/>
<dbReference type="Proteomes" id="UP000588068">
    <property type="component" value="Unassembled WGS sequence"/>
</dbReference>
<comment type="caution">
    <text evidence="1">The sequence shown here is derived from an EMBL/GenBank/DDBJ whole genome shotgun (WGS) entry which is preliminary data.</text>
</comment>
<protein>
    <submittedName>
        <fullName evidence="1">Putative DNA-binding transcriptional regulator AlpA</fullName>
    </submittedName>
</protein>
<keyword evidence="1" id="KW-0238">DNA-binding</keyword>
<dbReference type="AlphaFoldDB" id="A0A841HHS9"/>
<name>A0A841HHS9_9GAMM</name>
<dbReference type="EMBL" id="JACHHZ010000001">
    <property type="protein sequence ID" value="MBB6092243.1"/>
    <property type="molecule type" value="Genomic_DNA"/>
</dbReference>
<evidence type="ECO:0000313" key="1">
    <source>
        <dbReference type="EMBL" id="MBB6092243.1"/>
    </source>
</evidence>